<evidence type="ECO:0000313" key="2">
    <source>
        <dbReference type="Proteomes" id="UP000886998"/>
    </source>
</evidence>
<keyword evidence="2" id="KW-1185">Reference proteome</keyword>
<name>A0A8X6Y4C5_9ARAC</name>
<gene>
    <name evidence="1" type="ORF">TNIN_61551</name>
</gene>
<dbReference type="AlphaFoldDB" id="A0A8X6Y4C5"/>
<protein>
    <submittedName>
        <fullName evidence="1">Uncharacterized protein</fullName>
    </submittedName>
</protein>
<dbReference type="Proteomes" id="UP000886998">
    <property type="component" value="Unassembled WGS sequence"/>
</dbReference>
<comment type="caution">
    <text evidence="1">The sequence shown here is derived from an EMBL/GenBank/DDBJ whole genome shotgun (WGS) entry which is preliminary data.</text>
</comment>
<reference evidence="1" key="1">
    <citation type="submission" date="2020-08" db="EMBL/GenBank/DDBJ databases">
        <title>Multicomponent nature underlies the extraordinary mechanical properties of spider dragline silk.</title>
        <authorList>
            <person name="Kono N."/>
            <person name="Nakamura H."/>
            <person name="Mori M."/>
            <person name="Yoshida Y."/>
            <person name="Ohtoshi R."/>
            <person name="Malay A.D."/>
            <person name="Moran D.A.P."/>
            <person name="Tomita M."/>
            <person name="Numata K."/>
            <person name="Arakawa K."/>
        </authorList>
    </citation>
    <scope>NUCLEOTIDE SEQUENCE</scope>
</reference>
<organism evidence="1 2">
    <name type="scientific">Trichonephila inaurata madagascariensis</name>
    <dbReference type="NCBI Taxonomy" id="2747483"/>
    <lineage>
        <taxon>Eukaryota</taxon>
        <taxon>Metazoa</taxon>
        <taxon>Ecdysozoa</taxon>
        <taxon>Arthropoda</taxon>
        <taxon>Chelicerata</taxon>
        <taxon>Arachnida</taxon>
        <taxon>Araneae</taxon>
        <taxon>Araneomorphae</taxon>
        <taxon>Entelegynae</taxon>
        <taxon>Araneoidea</taxon>
        <taxon>Nephilidae</taxon>
        <taxon>Trichonephila</taxon>
        <taxon>Trichonephila inaurata</taxon>
    </lineage>
</organism>
<evidence type="ECO:0000313" key="1">
    <source>
        <dbReference type="EMBL" id="GFY63958.1"/>
    </source>
</evidence>
<sequence>MSVTCRSQDTESNIMSAESRAQEVLTFVSADVIRERLMNMEIGQTDDQICQYLSLKWAFARSLKSCIEYLEEEIKIRMASPLNREQEVKLIKDGLAAREEELNATLSEITLIHCPVANCPTHTNQVRTWVVTNQDKKNLLVVGGQGDF</sequence>
<accession>A0A8X6Y4C5</accession>
<dbReference type="EMBL" id="BMAV01015015">
    <property type="protein sequence ID" value="GFY63958.1"/>
    <property type="molecule type" value="Genomic_DNA"/>
</dbReference>
<proteinExistence type="predicted"/>